<keyword evidence="12 17" id="KW-0573">Peptidoglycan synthesis</keyword>
<dbReference type="EMBL" id="LQYW01000062">
    <property type="protein sequence ID" value="KYD29680.1"/>
    <property type="molecule type" value="Genomic_DNA"/>
</dbReference>
<evidence type="ECO:0000256" key="10">
    <source>
        <dbReference type="ARBA" id="ARBA00022840"/>
    </source>
</evidence>
<dbReference type="InterPro" id="IPR013221">
    <property type="entry name" value="Mur_ligase_cen"/>
</dbReference>
<dbReference type="Gene3D" id="3.40.1190.10">
    <property type="entry name" value="Mur-like, catalytic domain"/>
    <property type="match status" value="1"/>
</dbReference>
<evidence type="ECO:0000256" key="5">
    <source>
        <dbReference type="ARBA" id="ARBA00012212"/>
    </source>
</evidence>
<evidence type="ECO:0000256" key="4">
    <source>
        <dbReference type="ARBA" id="ARBA00010416"/>
    </source>
</evidence>
<evidence type="ECO:0000259" key="20">
    <source>
        <dbReference type="Pfam" id="PF08245"/>
    </source>
</evidence>
<evidence type="ECO:0000256" key="17">
    <source>
        <dbReference type="HAMAP-Rule" id="MF_00639"/>
    </source>
</evidence>
<dbReference type="HAMAP" id="MF_00639">
    <property type="entry name" value="MurD"/>
    <property type="match status" value="1"/>
</dbReference>
<dbReference type="GO" id="GO:0071555">
    <property type="term" value="P:cell wall organization"/>
    <property type="evidence" value="ECO:0007669"/>
    <property type="project" value="UniProtKB-KW"/>
</dbReference>
<evidence type="ECO:0000256" key="13">
    <source>
        <dbReference type="ARBA" id="ARBA00023316"/>
    </source>
</evidence>
<keyword evidence="13 17" id="KW-0961">Cell wall biogenesis/degradation</keyword>
<evidence type="ECO:0000256" key="3">
    <source>
        <dbReference type="ARBA" id="ARBA00004752"/>
    </source>
</evidence>
<gene>
    <name evidence="17" type="primary">murD</name>
    <name evidence="21" type="ORF">B4110_1250</name>
</gene>
<dbReference type="Pfam" id="PF21799">
    <property type="entry name" value="MurD-like_N"/>
    <property type="match status" value="1"/>
</dbReference>
<evidence type="ECO:0000256" key="2">
    <source>
        <dbReference type="ARBA" id="ARBA00004496"/>
    </source>
</evidence>
<keyword evidence="9 17" id="KW-0547">Nucleotide-binding</keyword>
<evidence type="ECO:0000256" key="16">
    <source>
        <dbReference type="ARBA" id="ARBA00047632"/>
    </source>
</evidence>
<dbReference type="AlphaFoldDB" id="A0A150MZ42"/>
<dbReference type="SUPFAM" id="SSF51984">
    <property type="entry name" value="MurCD N-terminal domain"/>
    <property type="match status" value="1"/>
</dbReference>
<dbReference type="SUPFAM" id="SSF53623">
    <property type="entry name" value="MurD-like peptide ligases, catalytic domain"/>
    <property type="match status" value="1"/>
</dbReference>
<evidence type="ECO:0000256" key="9">
    <source>
        <dbReference type="ARBA" id="ARBA00022741"/>
    </source>
</evidence>
<keyword evidence="17 18" id="KW-0131">Cell cycle</keyword>
<dbReference type="RefSeq" id="WP_062678270.1">
    <property type="nucleotide sequence ID" value="NZ_LQYW01000062.1"/>
</dbReference>
<evidence type="ECO:0000256" key="18">
    <source>
        <dbReference type="RuleBase" id="RU003664"/>
    </source>
</evidence>
<dbReference type="GO" id="GO:0008360">
    <property type="term" value="P:regulation of cell shape"/>
    <property type="evidence" value="ECO:0007669"/>
    <property type="project" value="UniProtKB-KW"/>
</dbReference>
<evidence type="ECO:0000256" key="15">
    <source>
        <dbReference type="ARBA" id="ARBA00032324"/>
    </source>
</evidence>
<evidence type="ECO:0000313" key="22">
    <source>
        <dbReference type="Proteomes" id="UP000075324"/>
    </source>
</evidence>
<dbReference type="PANTHER" id="PTHR43692:SF1">
    <property type="entry name" value="UDP-N-ACETYLMURAMOYLALANINE--D-GLUTAMATE LIGASE"/>
    <property type="match status" value="1"/>
</dbReference>
<dbReference type="InterPro" id="IPR036565">
    <property type="entry name" value="Mur-like_cat_sf"/>
</dbReference>
<proteinExistence type="inferred from homology"/>
<dbReference type="InterPro" id="IPR004101">
    <property type="entry name" value="Mur_ligase_C"/>
</dbReference>
<keyword evidence="10 17" id="KW-0067">ATP-binding</keyword>
<dbReference type="GO" id="GO:0009252">
    <property type="term" value="P:peptidoglycan biosynthetic process"/>
    <property type="evidence" value="ECO:0007669"/>
    <property type="project" value="UniProtKB-UniRule"/>
</dbReference>
<dbReference type="PANTHER" id="PTHR43692">
    <property type="entry name" value="UDP-N-ACETYLMURAMOYLALANINE--D-GLUTAMATE LIGASE"/>
    <property type="match status" value="1"/>
</dbReference>
<dbReference type="Gene3D" id="3.90.190.20">
    <property type="entry name" value="Mur ligase, C-terminal domain"/>
    <property type="match status" value="1"/>
</dbReference>
<evidence type="ECO:0000259" key="19">
    <source>
        <dbReference type="Pfam" id="PF02875"/>
    </source>
</evidence>
<dbReference type="GO" id="GO:0008764">
    <property type="term" value="F:UDP-N-acetylmuramoylalanine-D-glutamate ligase activity"/>
    <property type="evidence" value="ECO:0007669"/>
    <property type="project" value="UniProtKB-UniRule"/>
</dbReference>
<comment type="catalytic activity">
    <reaction evidence="16 17 18">
        <text>UDP-N-acetyl-alpha-D-muramoyl-L-alanine + D-glutamate + ATP = UDP-N-acetyl-alpha-D-muramoyl-L-alanyl-D-glutamate + ADP + phosphate + H(+)</text>
        <dbReference type="Rhea" id="RHEA:16429"/>
        <dbReference type="ChEBI" id="CHEBI:15378"/>
        <dbReference type="ChEBI" id="CHEBI:29986"/>
        <dbReference type="ChEBI" id="CHEBI:30616"/>
        <dbReference type="ChEBI" id="CHEBI:43474"/>
        <dbReference type="ChEBI" id="CHEBI:83898"/>
        <dbReference type="ChEBI" id="CHEBI:83900"/>
        <dbReference type="ChEBI" id="CHEBI:456216"/>
        <dbReference type="EC" id="6.3.2.9"/>
    </reaction>
</comment>
<comment type="subcellular location">
    <subcellularLocation>
        <location evidence="2 17 18">Cytoplasm</location>
    </subcellularLocation>
</comment>
<evidence type="ECO:0000256" key="8">
    <source>
        <dbReference type="ARBA" id="ARBA00022598"/>
    </source>
</evidence>
<reference evidence="21 22" key="1">
    <citation type="submission" date="2016-01" db="EMBL/GenBank/DDBJ databases">
        <title>Draft Genome Sequences of Seven Thermophilic Sporeformers Isolated from Foods.</title>
        <authorList>
            <person name="Berendsen E.M."/>
            <person name="Wells-Bennik M.H."/>
            <person name="Krawcyk A.O."/>
            <person name="De Jong A."/>
            <person name="Holsappel S."/>
            <person name="Eijlander R.T."/>
            <person name="Kuipers O.P."/>
        </authorList>
    </citation>
    <scope>NUCLEOTIDE SEQUENCE [LARGE SCALE GENOMIC DNA]</scope>
    <source>
        <strain evidence="21 22">B4110</strain>
    </source>
</reference>
<evidence type="ECO:0000256" key="1">
    <source>
        <dbReference type="ARBA" id="ARBA00002734"/>
    </source>
</evidence>
<name>A0A150MZ42_9BACL</name>
<protein>
    <recommendedName>
        <fullName evidence="6 17">UDP-N-acetylmuramoylalanine--D-glutamate ligase</fullName>
        <ecNumber evidence="5 17">6.3.2.9</ecNumber>
    </recommendedName>
    <alternativeName>
        <fullName evidence="15 17">D-glutamic acid-adding enzyme</fullName>
    </alternativeName>
    <alternativeName>
        <fullName evidence="14 17">UDP-N-acetylmuramoyl-L-alanyl-D-glutamate synthetase</fullName>
    </alternativeName>
</protein>
<dbReference type="EC" id="6.3.2.9" evidence="5 17"/>
<feature type="domain" description="Mur ligase C-terminal" evidence="19">
    <location>
        <begin position="313"/>
        <end position="427"/>
    </location>
</feature>
<feature type="domain" description="Mur ligase central" evidence="20">
    <location>
        <begin position="117"/>
        <end position="291"/>
    </location>
</feature>
<dbReference type="GO" id="GO:0005737">
    <property type="term" value="C:cytoplasm"/>
    <property type="evidence" value="ECO:0007669"/>
    <property type="project" value="UniProtKB-SubCell"/>
</dbReference>
<keyword evidence="8 17" id="KW-0436">Ligase</keyword>
<dbReference type="Gene3D" id="3.40.50.720">
    <property type="entry name" value="NAD(P)-binding Rossmann-like Domain"/>
    <property type="match status" value="1"/>
</dbReference>
<comment type="similarity">
    <text evidence="4 17">Belongs to the MurCDEF family.</text>
</comment>
<feature type="binding site" evidence="17">
    <location>
        <begin position="119"/>
        <end position="125"/>
    </location>
    <ligand>
        <name>ATP</name>
        <dbReference type="ChEBI" id="CHEBI:30616"/>
    </ligand>
</feature>
<dbReference type="Proteomes" id="UP000075324">
    <property type="component" value="Unassembled WGS sequence"/>
</dbReference>
<keyword evidence="11 17" id="KW-0133">Cell shape</keyword>
<evidence type="ECO:0000313" key="21">
    <source>
        <dbReference type="EMBL" id="KYD29680.1"/>
    </source>
</evidence>
<accession>A0A150MZ42</accession>
<dbReference type="Pfam" id="PF08245">
    <property type="entry name" value="Mur_ligase_M"/>
    <property type="match status" value="1"/>
</dbReference>
<dbReference type="GO" id="GO:0051301">
    <property type="term" value="P:cell division"/>
    <property type="evidence" value="ECO:0007669"/>
    <property type="project" value="UniProtKB-KW"/>
</dbReference>
<evidence type="ECO:0000256" key="14">
    <source>
        <dbReference type="ARBA" id="ARBA00030398"/>
    </source>
</evidence>
<keyword evidence="7 17" id="KW-0963">Cytoplasm</keyword>
<dbReference type="SUPFAM" id="SSF53244">
    <property type="entry name" value="MurD-like peptide ligases, peptide-binding domain"/>
    <property type="match status" value="1"/>
</dbReference>
<dbReference type="GO" id="GO:0005524">
    <property type="term" value="F:ATP binding"/>
    <property type="evidence" value="ECO:0007669"/>
    <property type="project" value="UniProtKB-UniRule"/>
</dbReference>
<dbReference type="UniPathway" id="UPA00219"/>
<evidence type="ECO:0000256" key="6">
    <source>
        <dbReference type="ARBA" id="ARBA00015655"/>
    </source>
</evidence>
<dbReference type="PATRIC" id="fig|153151.4.peg.3638"/>
<dbReference type="NCBIfam" id="TIGR01087">
    <property type="entry name" value="murD"/>
    <property type="match status" value="1"/>
</dbReference>
<evidence type="ECO:0000256" key="12">
    <source>
        <dbReference type="ARBA" id="ARBA00022984"/>
    </source>
</evidence>
<sequence length="451" mass="49431">MKQTAFYQQRQVLVIGLAKSGFAAAKLLYELGANVTVNDQKTFEENKEAQQLEQMGIRVVCGGHPLELLDEPFDLVVKNPGIPYTNPMVKKAMEKGLPVVTEVELAYHISEAPFIGITGSNGKTTTTTLIFEMLREGEKRPLLAGNIGMVACEVAKNAEAGNWLVTELSSFQLAGIRDFRPRISVLLNIFDAHLDYHGTKEAYAQAKANIFKNQTNEDYAVINADDELVMQLAENIHAQKVAFSATKVLGRGAYINNGFIYWNDEAVIAVADIVLPGKHNLENILAAVAVAKLAGVDNKSIYQVLTTFTGVKHRLQYVATIDGRKFFNDSKATNILATQKALSAFEKDSVILLAGGLDRGNEFDALLPYLHNVKAVVLFGQTAPKIARVAKQAGIETIEYVDNVEKAVPVAYQLSEPGDVILLSPACASWDQYKTFEQRGDIFIGAVHKLK</sequence>
<dbReference type="InterPro" id="IPR005762">
    <property type="entry name" value="MurD"/>
</dbReference>
<dbReference type="InterPro" id="IPR036615">
    <property type="entry name" value="Mur_ligase_C_dom_sf"/>
</dbReference>
<comment type="pathway">
    <text evidence="3 17 18">Cell wall biogenesis; peptidoglycan biosynthesis.</text>
</comment>
<keyword evidence="17 18" id="KW-0132">Cell division</keyword>
<comment type="caution">
    <text evidence="21">The sequence shown here is derived from an EMBL/GenBank/DDBJ whole genome shotgun (WGS) entry which is preliminary data.</text>
</comment>
<evidence type="ECO:0000256" key="7">
    <source>
        <dbReference type="ARBA" id="ARBA00022490"/>
    </source>
</evidence>
<evidence type="ECO:0000256" key="11">
    <source>
        <dbReference type="ARBA" id="ARBA00022960"/>
    </source>
</evidence>
<comment type="function">
    <text evidence="1 17 18">Cell wall formation. Catalyzes the addition of glutamate to the nucleotide precursor UDP-N-acetylmuramoyl-L-alanine (UMA).</text>
</comment>
<organism evidence="21 22">
    <name type="scientific">Parageobacillus toebii</name>
    <dbReference type="NCBI Taxonomy" id="153151"/>
    <lineage>
        <taxon>Bacteria</taxon>
        <taxon>Bacillati</taxon>
        <taxon>Bacillota</taxon>
        <taxon>Bacilli</taxon>
        <taxon>Bacillales</taxon>
        <taxon>Anoxybacillaceae</taxon>
        <taxon>Parageobacillus</taxon>
    </lineage>
</organism>
<dbReference type="Pfam" id="PF02875">
    <property type="entry name" value="Mur_ligase_C"/>
    <property type="match status" value="1"/>
</dbReference>